<name>A0AAJ7FL15_CEPCN</name>
<dbReference type="PANTHER" id="PTHR11559">
    <property type="entry name" value="CARBOXYLESTERASE"/>
    <property type="match status" value="1"/>
</dbReference>
<feature type="domain" description="Carboxylesterase type B" evidence="7">
    <location>
        <begin position="22"/>
        <end position="542"/>
    </location>
</feature>
<evidence type="ECO:0000256" key="6">
    <source>
        <dbReference type="RuleBase" id="RU361235"/>
    </source>
</evidence>
<evidence type="ECO:0000256" key="1">
    <source>
        <dbReference type="ARBA" id="ARBA00005964"/>
    </source>
</evidence>
<protein>
    <recommendedName>
        <fullName evidence="6">Carboxylic ester hydrolase</fullName>
        <ecNumber evidence="6">3.1.1.-</ecNumber>
    </recommendedName>
</protein>
<evidence type="ECO:0000313" key="8">
    <source>
        <dbReference type="Proteomes" id="UP000694920"/>
    </source>
</evidence>
<dbReference type="InterPro" id="IPR002018">
    <property type="entry name" value="CarbesteraseB"/>
</dbReference>
<keyword evidence="4" id="KW-1015">Disulfide bond</keyword>
<evidence type="ECO:0000256" key="4">
    <source>
        <dbReference type="ARBA" id="ARBA00023157"/>
    </source>
</evidence>
<dbReference type="GO" id="GO:0052689">
    <property type="term" value="F:carboxylic ester hydrolase activity"/>
    <property type="evidence" value="ECO:0007669"/>
    <property type="project" value="UniProtKB-KW"/>
</dbReference>
<dbReference type="AlphaFoldDB" id="A0AAJ7FL15"/>
<keyword evidence="5" id="KW-0325">Glycoprotein</keyword>
<dbReference type="GeneID" id="107268628"/>
<dbReference type="SUPFAM" id="SSF53474">
    <property type="entry name" value="alpha/beta-Hydrolases"/>
    <property type="match status" value="1"/>
</dbReference>
<proteinExistence type="inferred from homology"/>
<organism evidence="8 9">
    <name type="scientific">Cephus cinctus</name>
    <name type="common">Wheat stem sawfly</name>
    <dbReference type="NCBI Taxonomy" id="211228"/>
    <lineage>
        <taxon>Eukaryota</taxon>
        <taxon>Metazoa</taxon>
        <taxon>Ecdysozoa</taxon>
        <taxon>Arthropoda</taxon>
        <taxon>Hexapoda</taxon>
        <taxon>Insecta</taxon>
        <taxon>Pterygota</taxon>
        <taxon>Neoptera</taxon>
        <taxon>Endopterygota</taxon>
        <taxon>Hymenoptera</taxon>
        <taxon>Cephoidea</taxon>
        <taxon>Cephidae</taxon>
        <taxon>Cephus</taxon>
    </lineage>
</organism>
<keyword evidence="3 6" id="KW-0378">Hydrolase</keyword>
<comment type="similarity">
    <text evidence="1 6">Belongs to the type-B carboxylesterase/lipase family.</text>
</comment>
<reference evidence="9" key="1">
    <citation type="submission" date="2025-08" db="UniProtKB">
        <authorList>
            <consortium name="RefSeq"/>
        </authorList>
    </citation>
    <scope>IDENTIFICATION</scope>
</reference>
<dbReference type="InterPro" id="IPR029058">
    <property type="entry name" value="AB_hydrolase_fold"/>
</dbReference>
<evidence type="ECO:0000256" key="3">
    <source>
        <dbReference type="ARBA" id="ARBA00022801"/>
    </source>
</evidence>
<evidence type="ECO:0000313" key="9">
    <source>
        <dbReference type="RefSeq" id="XP_015597087.1"/>
    </source>
</evidence>
<dbReference type="PROSITE" id="PS00941">
    <property type="entry name" value="CARBOXYLESTERASE_B_2"/>
    <property type="match status" value="1"/>
</dbReference>
<feature type="signal peptide" evidence="6">
    <location>
        <begin position="1"/>
        <end position="21"/>
    </location>
</feature>
<keyword evidence="6" id="KW-0732">Signal</keyword>
<dbReference type="InterPro" id="IPR050309">
    <property type="entry name" value="Type-B_Carboxylest/Lipase"/>
</dbReference>
<sequence length="577" mass="64672">MLRLSIKITTYLSFLQCCCYANPSVTIYQGRLAGIYTVTHNDRIVYSFLGIPYAEPPIGNLRFKAPQPPKPWTGTYRAENGSISCIQIQNEKIVGVEDCLYLNVYTPQLPEDSSVLLPVMAAIYGGNFKNGSASPDFYGPQYILDHNVVLVTMNYRLGVFGFMSTGDEASPGNYGLKDQTMALRWVQRNIGAFGGDADQVTLIGFSSGATSAHLLSLSDKTNGLFHKLILHSGTATCLHGYRDKSLAAKTTHEIAEFFDCPTENSTLIVRCLRKLKASTLRSWKMLSLGILFSPTNEPESDEAIVTDSPANLMNQGKMRDLPWICGNVRDEGAFEMSLEYTNLTKFEESVSRLNDTIKNDIEQLGRNDTADLFEAVTAYYFNDWTVDHATVIKNYTDMVGDLSFFYPTIELLETQARVGNQAGYMYVFEYRGTFSSSYEKTGSERNMGVWHGDDLMYLFPRANSSFAALKKNMSRTDLKMMKQLTGLWTSFVTHGVPTLPEWGSTERWWKYDARGSYLRIGSNSDLSLIMKTSLHENRMNFWRKLLGQRISGSEDASAGTLTTVMAGYVILSYVYTS</sequence>
<feature type="chain" id="PRO_5042313459" description="Carboxylic ester hydrolase" evidence="6">
    <location>
        <begin position="22"/>
        <end position="577"/>
    </location>
</feature>
<keyword evidence="8" id="KW-1185">Reference proteome</keyword>
<dbReference type="InterPro" id="IPR019819">
    <property type="entry name" value="Carboxylesterase_B_CS"/>
</dbReference>
<evidence type="ECO:0000256" key="2">
    <source>
        <dbReference type="ARBA" id="ARBA00022487"/>
    </source>
</evidence>
<evidence type="ECO:0000256" key="5">
    <source>
        <dbReference type="ARBA" id="ARBA00023180"/>
    </source>
</evidence>
<keyword evidence="2" id="KW-0719">Serine esterase</keyword>
<accession>A0AAJ7FL15</accession>
<dbReference type="Gene3D" id="3.40.50.1820">
    <property type="entry name" value="alpha/beta hydrolase"/>
    <property type="match status" value="1"/>
</dbReference>
<dbReference type="InterPro" id="IPR019826">
    <property type="entry name" value="Carboxylesterase_B_AS"/>
</dbReference>
<gene>
    <name evidence="9" type="primary">LOC107268628</name>
</gene>
<dbReference type="RefSeq" id="XP_015597087.1">
    <property type="nucleotide sequence ID" value="XM_015741601.2"/>
</dbReference>
<dbReference type="Proteomes" id="UP000694920">
    <property type="component" value="Unplaced"/>
</dbReference>
<evidence type="ECO:0000259" key="7">
    <source>
        <dbReference type="Pfam" id="PF00135"/>
    </source>
</evidence>
<dbReference type="EC" id="3.1.1.-" evidence="6"/>
<dbReference type="Pfam" id="PF00135">
    <property type="entry name" value="COesterase"/>
    <property type="match status" value="1"/>
</dbReference>
<dbReference type="PROSITE" id="PS00122">
    <property type="entry name" value="CARBOXYLESTERASE_B_1"/>
    <property type="match status" value="1"/>
</dbReference>